<dbReference type="PROSITE" id="PS51094">
    <property type="entry name" value="PTS_EIIA_TYPE_2"/>
    <property type="match status" value="1"/>
</dbReference>
<evidence type="ECO:0000259" key="1">
    <source>
        <dbReference type="PROSITE" id="PS51094"/>
    </source>
</evidence>
<dbReference type="HOGENOM" id="CLU_072531_5_0_12"/>
<evidence type="ECO:0000313" key="2">
    <source>
        <dbReference type="EMBL" id="ADK83073.1"/>
    </source>
</evidence>
<keyword evidence="3" id="KW-1185">Reference proteome</keyword>
<gene>
    <name evidence="2" type="ordered locus">Spirs_3988</name>
</gene>
<accession>E1R9A4</accession>
<dbReference type="STRING" id="573413.Spirs_3988"/>
<dbReference type="KEGG" id="ssm:Spirs_3988"/>
<feature type="domain" description="PTS EIIA type-2" evidence="1">
    <location>
        <begin position="5"/>
        <end position="149"/>
    </location>
</feature>
<organism evidence="2 3">
    <name type="scientific">Sediminispirochaeta smaragdinae (strain DSM 11293 / JCM 15392 / SEBR 4228)</name>
    <name type="common">Spirochaeta smaragdinae</name>
    <dbReference type="NCBI Taxonomy" id="573413"/>
    <lineage>
        <taxon>Bacteria</taxon>
        <taxon>Pseudomonadati</taxon>
        <taxon>Spirochaetota</taxon>
        <taxon>Spirochaetia</taxon>
        <taxon>Spirochaetales</taxon>
        <taxon>Spirochaetaceae</taxon>
        <taxon>Sediminispirochaeta</taxon>
    </lineage>
</organism>
<dbReference type="AlphaFoldDB" id="E1R9A4"/>
<dbReference type="CDD" id="cd00211">
    <property type="entry name" value="PTS_IIA_fru"/>
    <property type="match status" value="1"/>
</dbReference>
<dbReference type="Proteomes" id="UP000002318">
    <property type="component" value="Chromosome"/>
</dbReference>
<dbReference type="PANTHER" id="PTHR47738:SF2">
    <property type="entry name" value="PTS SYSTEM FRUCTOSE-LIKE EIIA COMPONENT"/>
    <property type="match status" value="1"/>
</dbReference>
<dbReference type="eggNOG" id="COG1762">
    <property type="taxonomic scope" value="Bacteria"/>
</dbReference>
<dbReference type="OrthoDB" id="95460at2"/>
<evidence type="ECO:0000313" key="3">
    <source>
        <dbReference type="Proteomes" id="UP000002318"/>
    </source>
</evidence>
<proteinExistence type="predicted"/>
<protein>
    <submittedName>
        <fullName evidence="2">PTS IIA-like nitrogen-regulatory protein PtsN</fullName>
    </submittedName>
</protein>
<dbReference type="InterPro" id="IPR002178">
    <property type="entry name" value="PTS_EIIA_type-2_dom"/>
</dbReference>
<dbReference type="InterPro" id="IPR016152">
    <property type="entry name" value="PTrfase/Anion_transptr"/>
</dbReference>
<dbReference type="Gene3D" id="3.40.930.10">
    <property type="entry name" value="Mannitol-specific EII, Chain A"/>
    <property type="match status" value="1"/>
</dbReference>
<reference evidence="2 3" key="1">
    <citation type="journal article" date="2010" name="Stand. Genomic Sci.">
        <title>Complete genome sequence of Spirochaeta smaragdinae type strain (SEBR 4228).</title>
        <authorList>
            <person name="Mavromatis K."/>
            <person name="Yasawong M."/>
            <person name="Chertkov O."/>
            <person name="Lapidus A."/>
            <person name="Lucas S."/>
            <person name="Nolan M."/>
            <person name="Del Rio T.G."/>
            <person name="Tice H."/>
            <person name="Cheng J.F."/>
            <person name="Pitluck S."/>
            <person name="Liolios K."/>
            <person name="Ivanova N."/>
            <person name="Tapia R."/>
            <person name="Han C."/>
            <person name="Bruce D."/>
            <person name="Goodwin L."/>
            <person name="Pati A."/>
            <person name="Chen A."/>
            <person name="Palaniappan K."/>
            <person name="Land M."/>
            <person name="Hauser L."/>
            <person name="Chang Y.J."/>
            <person name="Jeffries C.D."/>
            <person name="Detter J.C."/>
            <person name="Rohde M."/>
            <person name="Brambilla E."/>
            <person name="Spring S."/>
            <person name="Goker M."/>
            <person name="Sikorski J."/>
            <person name="Woyke T."/>
            <person name="Bristow J."/>
            <person name="Eisen J.A."/>
            <person name="Markowitz V."/>
            <person name="Hugenholtz P."/>
            <person name="Klenk H.P."/>
            <person name="Kyrpides N.C."/>
        </authorList>
    </citation>
    <scope>NUCLEOTIDE SEQUENCE [LARGE SCALE GENOMIC DNA]</scope>
    <source>
        <strain evidence="3">DSM 11293 / JCM 15392 / SEBR 4228</strain>
    </source>
</reference>
<sequence length="150" mass="16712">MKKLYEYLDEKNMLFTDSSVKDDILETMVDVCFSAGKVKDLEEFKTAIFEREAIMSTGIGLGIAVPHAKIGCVEDFFITVAILGEEVDWGAIDDKPVSIVFLIGGPENQQTEYLGILSKIVLFTKSETRRKALSSATTPEEVIKIFRPLN</sequence>
<dbReference type="PROSITE" id="PS00372">
    <property type="entry name" value="PTS_EIIA_TYPE_2_HIS"/>
    <property type="match status" value="1"/>
</dbReference>
<dbReference type="SUPFAM" id="SSF55804">
    <property type="entry name" value="Phoshotransferase/anion transport protein"/>
    <property type="match status" value="1"/>
</dbReference>
<dbReference type="InterPro" id="IPR051541">
    <property type="entry name" value="PTS_SugarTrans_NitroReg"/>
</dbReference>
<dbReference type="RefSeq" id="WP_013256530.1">
    <property type="nucleotide sequence ID" value="NC_014364.1"/>
</dbReference>
<dbReference type="Pfam" id="PF00359">
    <property type="entry name" value="PTS_EIIA_2"/>
    <property type="match status" value="1"/>
</dbReference>
<name>E1R9A4_SEDSS</name>
<dbReference type="EMBL" id="CP002116">
    <property type="protein sequence ID" value="ADK83073.1"/>
    <property type="molecule type" value="Genomic_DNA"/>
</dbReference>
<dbReference type="PANTHER" id="PTHR47738">
    <property type="entry name" value="PTS SYSTEM FRUCTOSE-LIKE EIIA COMPONENT-RELATED"/>
    <property type="match status" value="1"/>
</dbReference>